<dbReference type="AlphaFoldDB" id="A0A6I4TZJ5"/>
<dbReference type="PROSITE" id="PS50883">
    <property type="entry name" value="EAL"/>
    <property type="match status" value="1"/>
</dbReference>
<dbReference type="NCBIfam" id="TIGR00254">
    <property type="entry name" value="GGDEF"/>
    <property type="match status" value="1"/>
</dbReference>
<dbReference type="SMART" id="SM00267">
    <property type="entry name" value="GGDEF"/>
    <property type="match status" value="1"/>
</dbReference>
<evidence type="ECO:0000259" key="3">
    <source>
        <dbReference type="PROSITE" id="PS50887"/>
    </source>
</evidence>
<feature type="transmembrane region" description="Helical" evidence="1">
    <location>
        <begin position="124"/>
        <end position="143"/>
    </location>
</feature>
<dbReference type="SUPFAM" id="SSF55785">
    <property type="entry name" value="PYP-like sensor domain (PAS domain)"/>
    <property type="match status" value="1"/>
</dbReference>
<dbReference type="CDD" id="cd00130">
    <property type="entry name" value="PAS"/>
    <property type="match status" value="1"/>
</dbReference>
<evidence type="ECO:0000259" key="2">
    <source>
        <dbReference type="PROSITE" id="PS50883"/>
    </source>
</evidence>
<dbReference type="SUPFAM" id="SSF141868">
    <property type="entry name" value="EAL domain-like"/>
    <property type="match status" value="1"/>
</dbReference>
<keyword evidence="1" id="KW-0812">Transmembrane</keyword>
<feature type="domain" description="GGDEF" evidence="3">
    <location>
        <begin position="363"/>
        <end position="495"/>
    </location>
</feature>
<dbReference type="PANTHER" id="PTHR44757">
    <property type="entry name" value="DIGUANYLATE CYCLASE DGCP"/>
    <property type="match status" value="1"/>
</dbReference>
<comment type="caution">
    <text evidence="4">The sequence shown here is derived from an EMBL/GenBank/DDBJ whole genome shotgun (WGS) entry which is preliminary data.</text>
</comment>
<accession>A0A6I4TZJ5</accession>
<dbReference type="Pfam" id="PF08448">
    <property type="entry name" value="PAS_4"/>
    <property type="match status" value="1"/>
</dbReference>
<reference evidence="4 5" key="1">
    <citation type="submission" date="2019-12" db="EMBL/GenBank/DDBJ databases">
        <title>Genomic-based taxomic classification of the family Erythrobacteraceae.</title>
        <authorList>
            <person name="Xu L."/>
        </authorList>
    </citation>
    <scope>NUCLEOTIDE SEQUENCE [LARGE SCALE GENOMIC DNA]</scope>
    <source>
        <strain evidence="4 5">S36</strain>
    </source>
</reference>
<dbReference type="InterPro" id="IPR052155">
    <property type="entry name" value="Biofilm_reg_signaling"/>
</dbReference>
<proteinExistence type="predicted"/>
<dbReference type="InterPro" id="IPR035919">
    <property type="entry name" value="EAL_sf"/>
</dbReference>
<dbReference type="SMART" id="SM00052">
    <property type="entry name" value="EAL"/>
    <property type="match status" value="1"/>
</dbReference>
<dbReference type="InterPro" id="IPR000160">
    <property type="entry name" value="GGDEF_dom"/>
</dbReference>
<feature type="transmembrane region" description="Helical" evidence="1">
    <location>
        <begin position="34"/>
        <end position="55"/>
    </location>
</feature>
<evidence type="ECO:0000313" key="4">
    <source>
        <dbReference type="EMBL" id="MXP00098.1"/>
    </source>
</evidence>
<evidence type="ECO:0000313" key="5">
    <source>
        <dbReference type="Proteomes" id="UP000469430"/>
    </source>
</evidence>
<dbReference type="InterPro" id="IPR035965">
    <property type="entry name" value="PAS-like_dom_sf"/>
</dbReference>
<feature type="transmembrane region" description="Helical" evidence="1">
    <location>
        <begin position="98"/>
        <end position="118"/>
    </location>
</feature>
<dbReference type="PANTHER" id="PTHR44757:SF2">
    <property type="entry name" value="BIOFILM ARCHITECTURE MAINTENANCE PROTEIN MBAA"/>
    <property type="match status" value="1"/>
</dbReference>
<protein>
    <submittedName>
        <fullName evidence="4">EAL domain-containing protein</fullName>
    </submittedName>
</protein>
<feature type="transmembrane region" description="Helical" evidence="1">
    <location>
        <begin position="150"/>
        <end position="169"/>
    </location>
</feature>
<dbReference type="InterPro" id="IPR000014">
    <property type="entry name" value="PAS"/>
</dbReference>
<dbReference type="Pfam" id="PF00990">
    <property type="entry name" value="GGDEF"/>
    <property type="match status" value="1"/>
</dbReference>
<feature type="domain" description="EAL" evidence="2">
    <location>
        <begin position="504"/>
        <end position="759"/>
    </location>
</feature>
<keyword evidence="1" id="KW-1133">Transmembrane helix</keyword>
<dbReference type="Gene3D" id="3.20.20.450">
    <property type="entry name" value="EAL domain"/>
    <property type="match status" value="1"/>
</dbReference>
<dbReference type="InterPro" id="IPR043128">
    <property type="entry name" value="Rev_trsase/Diguanyl_cyclase"/>
</dbReference>
<dbReference type="InterPro" id="IPR029787">
    <property type="entry name" value="Nucleotide_cyclase"/>
</dbReference>
<sequence>MSAALARFDRLAGWLLGSRTEVSGAMAVRLQNGLFASVPIFIGGIVNTSVVAAIAAARQPSAAFIGWLIFELLLGVIRITVQLHGRRAIAAGAHPPRLLAALLSCVWAGSLGVGTFLCITSGDWVLATIACLSAAAMVSGMCLRNFGTPRLSAAMVLLALVPCMIAGLLTQEPAVPIISAQLPIFMLTILSASFALHKMLVSWMSTTNELERSESLNETILRSSPDYILILDRDYEVVYCNRPDGMWAEPFAPVGQNWLSMLAEADRPLATRALEIAGAEQPANIGIHRLNSVGERRWLDIAVNRTSDASGRFIVVARDITHQKRTEEKALWMAQHDALTGLPNRTVLQARLDALLADEGRRDGHAMLILDVDHFKSVNDTLGHDAGDKMLCILAQRLGDVLEEQDLVTRTGGDEFALVIAAPCEAAVEELTERIFDRLREPVSHGDRLLDCSVSIGASLLPASGGSRSEVMKAADIALYAAKAAGRGQLRIFEPQMMLDVEQHQTKMTAARQALKRDAIEPHYQPKVALGSSRIVGFEALLRWRDRNGRLCGPDGILPAFEDPSLGEALSEMMLRKVLDDIVSWRSAGVEFEHVAINVAGGDFRRGGFVETIPDQLLARSLPSTCLQIEVTENVFLGQCAQEVEQTLRKLSNHGVRIALDDFGTGYASLSHLNQFPVDLLKIDRSFTEKLGSSPDAEAIAATVINLGHCFGMEVVAEGVETPGQEAILLGMGCDTGQGYLYAPAMPADDVPAALAEQDDALRA</sequence>
<dbReference type="Proteomes" id="UP000469430">
    <property type="component" value="Unassembled WGS sequence"/>
</dbReference>
<dbReference type="Pfam" id="PF00563">
    <property type="entry name" value="EAL"/>
    <property type="match status" value="1"/>
</dbReference>
<dbReference type="Gene3D" id="3.30.450.20">
    <property type="entry name" value="PAS domain"/>
    <property type="match status" value="1"/>
</dbReference>
<name>A0A6I4TZJ5_9SPHN</name>
<organism evidence="4 5">
    <name type="scientific">Croceibacterium xixiisoli</name>
    <dbReference type="NCBI Taxonomy" id="1476466"/>
    <lineage>
        <taxon>Bacteria</taxon>
        <taxon>Pseudomonadati</taxon>
        <taxon>Pseudomonadota</taxon>
        <taxon>Alphaproteobacteria</taxon>
        <taxon>Sphingomonadales</taxon>
        <taxon>Erythrobacteraceae</taxon>
        <taxon>Croceibacterium</taxon>
    </lineage>
</organism>
<dbReference type="CDD" id="cd01948">
    <property type="entry name" value="EAL"/>
    <property type="match status" value="1"/>
</dbReference>
<dbReference type="EMBL" id="WTYJ01000003">
    <property type="protein sequence ID" value="MXP00098.1"/>
    <property type="molecule type" value="Genomic_DNA"/>
</dbReference>
<dbReference type="Gene3D" id="3.30.70.270">
    <property type="match status" value="1"/>
</dbReference>
<dbReference type="CDD" id="cd01949">
    <property type="entry name" value="GGDEF"/>
    <property type="match status" value="1"/>
</dbReference>
<keyword evidence="1" id="KW-0472">Membrane</keyword>
<evidence type="ECO:0000256" key="1">
    <source>
        <dbReference type="SAM" id="Phobius"/>
    </source>
</evidence>
<dbReference type="SUPFAM" id="SSF55073">
    <property type="entry name" value="Nucleotide cyclase"/>
    <property type="match status" value="1"/>
</dbReference>
<dbReference type="PROSITE" id="PS50887">
    <property type="entry name" value="GGDEF"/>
    <property type="match status" value="1"/>
</dbReference>
<gene>
    <name evidence="4" type="ORF">GRI97_13985</name>
</gene>
<keyword evidence="5" id="KW-1185">Reference proteome</keyword>
<dbReference type="InterPro" id="IPR001633">
    <property type="entry name" value="EAL_dom"/>
</dbReference>
<dbReference type="InterPro" id="IPR013656">
    <property type="entry name" value="PAS_4"/>
</dbReference>
<feature type="transmembrane region" description="Helical" evidence="1">
    <location>
        <begin position="61"/>
        <end position="77"/>
    </location>
</feature>